<name>A0AAX3LHK1_9ENTR</name>
<evidence type="ECO:0000313" key="3">
    <source>
        <dbReference type="Proteomes" id="UP001210538"/>
    </source>
</evidence>
<evidence type="ECO:0000259" key="1">
    <source>
        <dbReference type="Pfam" id="PF09347"/>
    </source>
</evidence>
<proteinExistence type="predicted"/>
<keyword evidence="3" id="KW-1185">Reference proteome</keyword>
<dbReference type="Pfam" id="PF09347">
    <property type="entry name" value="DUF1989"/>
    <property type="match status" value="1"/>
</dbReference>
<dbReference type="PANTHER" id="PTHR31527:SF0">
    <property type="entry name" value="RE64534P"/>
    <property type="match status" value="1"/>
</dbReference>
<dbReference type="RefSeq" id="WP_059306047.1">
    <property type="nucleotide sequence ID" value="NZ_CP076536.1"/>
</dbReference>
<protein>
    <submittedName>
        <fullName evidence="2">Urea carboxylase-associated family protein</fullName>
    </submittedName>
</protein>
<dbReference type="NCBIfam" id="TIGR03425">
    <property type="entry name" value="urea_degr_2"/>
    <property type="match status" value="1"/>
</dbReference>
<organism evidence="2 3">
    <name type="scientific">Enterobacter ludwigii</name>
    <dbReference type="NCBI Taxonomy" id="299767"/>
    <lineage>
        <taxon>Bacteria</taxon>
        <taxon>Pseudomonadati</taxon>
        <taxon>Pseudomonadota</taxon>
        <taxon>Gammaproteobacteria</taxon>
        <taxon>Enterobacterales</taxon>
        <taxon>Enterobacteriaceae</taxon>
        <taxon>Enterobacter</taxon>
        <taxon>Enterobacter cloacae complex</taxon>
    </lineage>
</organism>
<dbReference type="InterPro" id="IPR018959">
    <property type="entry name" value="DUF1989"/>
</dbReference>
<accession>A0AAX3LHK1</accession>
<sequence>MTMLREDILPGGGHLSFVLKRGQILRMTDIEGGANVSLLMLNPHEKSERLNLPDTLKGQHTARLTAGHCFYSDMGRVLAGITADTCGWHDPFGGVLNAAEVIEKYGQGRYQELRNGFYRNGTDNLLVEMGKWDLNLEDLLMVVNFFSKVTVDDRGQFTFHGGYSQPGSYVELYAPMDTLVVMTALQHPMDPSREYAPRPVALSWRQAEDEEGAVNALLTRPENERAMTNTRLFAL</sequence>
<feature type="domain" description="DUF1989" evidence="1">
    <location>
        <begin position="8"/>
        <end position="179"/>
    </location>
</feature>
<evidence type="ECO:0000313" key="2">
    <source>
        <dbReference type="EMBL" id="WCE15747.1"/>
    </source>
</evidence>
<gene>
    <name evidence="2" type="ORF">PHA72_11600</name>
</gene>
<dbReference type="PANTHER" id="PTHR31527">
    <property type="entry name" value="RE64534P"/>
    <property type="match status" value="1"/>
</dbReference>
<dbReference type="AlphaFoldDB" id="A0AAX3LHK1"/>
<dbReference type="Proteomes" id="UP001210538">
    <property type="component" value="Chromosome"/>
</dbReference>
<dbReference type="InterPro" id="IPR017792">
    <property type="entry name" value="UAAP1"/>
</dbReference>
<reference evidence="2 3" key="1">
    <citation type="submission" date="2023-01" db="EMBL/GenBank/DDBJ databases">
        <title>Genome sequence resource and annotation of Enterobacter ludwigii, an economically important pathogen of seedling wilt with strawberry.</title>
        <authorList>
            <person name="Xie Y."/>
        </authorList>
    </citation>
    <scope>NUCLEOTIDE SEQUENCE [LARGE SCALE GENOMIC DNA]</scope>
    <source>
        <strain evidence="2 3">CM-TZ4</strain>
    </source>
</reference>
<dbReference type="EMBL" id="CP116347">
    <property type="protein sequence ID" value="WCE15747.1"/>
    <property type="molecule type" value="Genomic_DNA"/>
</dbReference>